<name>A0A1G8P7S8_9CLOT</name>
<dbReference type="Gene3D" id="3.60.15.10">
    <property type="entry name" value="Ribonuclease Z/Hydroxyacylglutathione hydrolase-like"/>
    <property type="match status" value="1"/>
</dbReference>
<accession>A0A1G8P7S8</accession>
<dbReference type="EMBL" id="FNDZ01000005">
    <property type="protein sequence ID" value="SDI88543.1"/>
    <property type="molecule type" value="Genomic_DNA"/>
</dbReference>
<dbReference type="InterPro" id="IPR001279">
    <property type="entry name" value="Metallo-B-lactamas"/>
</dbReference>
<gene>
    <name evidence="2" type="ORF">SAMN05421804_10518</name>
</gene>
<proteinExistence type="predicted"/>
<evidence type="ECO:0000313" key="2">
    <source>
        <dbReference type="EMBL" id="SDI88543.1"/>
    </source>
</evidence>
<reference evidence="2 3" key="1">
    <citation type="submission" date="2016-10" db="EMBL/GenBank/DDBJ databases">
        <authorList>
            <person name="de Groot N.N."/>
        </authorList>
    </citation>
    <scope>NUCLEOTIDE SEQUENCE [LARGE SCALE GENOMIC DNA]</scope>
    <source>
        <strain evidence="2 3">CGMCC 1.5058</strain>
    </source>
</reference>
<dbReference type="PROSITE" id="PS51257">
    <property type="entry name" value="PROKAR_LIPOPROTEIN"/>
    <property type="match status" value="1"/>
</dbReference>
<sequence>MKVTVLGNSSTTVTAGGACSSYLLESDGKKILLDAGNGSIFNLKKILSLDQIDAIVLTHHHFDHISDLFLFRYEREGLKYMGCEVKPIPLYTPKMEPWLLEKLDKNHIFEFCFVEREKMLEIFGMKVSFIPVEHLVETYALRFEKDGKVFTYSADTGMCEGILKASEDADLFLCEATYVSKEPYRMKHHLHGKEAGEIAATSRVKKLLLTHLPEKEVDLLLSEAKEIHKETDISEILRSYGI</sequence>
<dbReference type="InterPro" id="IPR036866">
    <property type="entry name" value="RibonucZ/Hydroxyglut_hydro"/>
</dbReference>
<feature type="domain" description="Metallo-beta-lactamase" evidence="1">
    <location>
        <begin position="18"/>
        <end position="211"/>
    </location>
</feature>
<protein>
    <submittedName>
        <fullName evidence="2">Ribonuclease BN, tRNA processing enzyme</fullName>
    </submittedName>
</protein>
<dbReference type="CDD" id="cd07716">
    <property type="entry name" value="RNaseZ_short-form-like_MBL-fold"/>
    <property type="match status" value="1"/>
</dbReference>
<dbReference type="Proteomes" id="UP000183255">
    <property type="component" value="Unassembled WGS sequence"/>
</dbReference>
<organism evidence="2 3">
    <name type="scientific">Proteiniclasticum ruminis</name>
    <dbReference type="NCBI Taxonomy" id="398199"/>
    <lineage>
        <taxon>Bacteria</taxon>
        <taxon>Bacillati</taxon>
        <taxon>Bacillota</taxon>
        <taxon>Clostridia</taxon>
        <taxon>Eubacteriales</taxon>
        <taxon>Clostridiaceae</taxon>
        <taxon>Proteiniclasticum</taxon>
    </lineage>
</organism>
<evidence type="ECO:0000313" key="3">
    <source>
        <dbReference type="Proteomes" id="UP000183255"/>
    </source>
</evidence>
<dbReference type="GO" id="GO:0042781">
    <property type="term" value="F:3'-tRNA processing endoribonuclease activity"/>
    <property type="evidence" value="ECO:0007669"/>
    <property type="project" value="TreeGrafter"/>
</dbReference>
<dbReference type="Pfam" id="PF12706">
    <property type="entry name" value="Lactamase_B_2"/>
    <property type="match status" value="1"/>
</dbReference>
<dbReference type="RefSeq" id="WP_031576661.1">
    <property type="nucleotide sequence ID" value="NZ_FNDZ01000005.1"/>
</dbReference>
<dbReference type="PANTHER" id="PTHR46018">
    <property type="entry name" value="ZINC PHOSPHODIESTERASE ELAC PROTEIN 1"/>
    <property type="match status" value="1"/>
</dbReference>
<dbReference type="PANTHER" id="PTHR46018:SF4">
    <property type="entry name" value="METALLO-HYDROLASE YHFI-RELATED"/>
    <property type="match status" value="1"/>
</dbReference>
<dbReference type="AlphaFoldDB" id="A0A1G8P7S8"/>
<dbReference type="SUPFAM" id="SSF56281">
    <property type="entry name" value="Metallo-hydrolase/oxidoreductase"/>
    <property type="match status" value="1"/>
</dbReference>
<evidence type="ECO:0000259" key="1">
    <source>
        <dbReference type="SMART" id="SM00849"/>
    </source>
</evidence>
<dbReference type="SMART" id="SM00849">
    <property type="entry name" value="Lactamase_B"/>
    <property type="match status" value="1"/>
</dbReference>